<protein>
    <recommendedName>
        <fullName evidence="3">MULE transposase domain-containing protein</fullName>
    </recommendedName>
</protein>
<evidence type="ECO:0008006" key="3">
    <source>
        <dbReference type="Google" id="ProtNLM"/>
    </source>
</evidence>
<dbReference type="Proteomes" id="UP000018958">
    <property type="component" value="Unassembled WGS sequence"/>
</dbReference>
<accession>W2X1M3</accession>
<name>W2X1M3_PHYNI</name>
<reference evidence="1 2" key="1">
    <citation type="submission" date="2013-11" db="EMBL/GenBank/DDBJ databases">
        <title>The Genome Sequence of Phytophthora parasitica CJ01A1.</title>
        <authorList>
            <consortium name="The Broad Institute Genomics Platform"/>
            <person name="Russ C."/>
            <person name="Tyler B."/>
            <person name="Panabieres F."/>
            <person name="Shan W."/>
            <person name="Tripathy S."/>
            <person name="Grunwald N."/>
            <person name="Machado M."/>
            <person name="Johnson C.S."/>
            <person name="Walker B."/>
            <person name="Young S.K."/>
            <person name="Zeng Q."/>
            <person name="Gargeya S."/>
            <person name="Fitzgerald M."/>
            <person name="Haas B."/>
            <person name="Abouelleil A."/>
            <person name="Allen A.W."/>
            <person name="Alvarado L."/>
            <person name="Arachchi H.M."/>
            <person name="Berlin A.M."/>
            <person name="Chapman S.B."/>
            <person name="Gainer-Dewar J."/>
            <person name="Goldberg J."/>
            <person name="Griggs A."/>
            <person name="Gujja S."/>
            <person name="Hansen M."/>
            <person name="Howarth C."/>
            <person name="Imamovic A."/>
            <person name="Ireland A."/>
            <person name="Larimer J."/>
            <person name="McCowan C."/>
            <person name="Murphy C."/>
            <person name="Pearson M."/>
            <person name="Poon T.W."/>
            <person name="Priest M."/>
            <person name="Roberts A."/>
            <person name="Saif S."/>
            <person name="Shea T."/>
            <person name="Sisk P."/>
            <person name="Sykes S."/>
            <person name="Wortman J."/>
            <person name="Nusbaum C."/>
            <person name="Birren B."/>
        </authorList>
    </citation>
    <scope>NUCLEOTIDE SEQUENCE [LARGE SCALE GENOMIC DNA]</scope>
    <source>
        <strain evidence="1 2">CJ01A1</strain>
    </source>
</reference>
<evidence type="ECO:0000313" key="2">
    <source>
        <dbReference type="Proteomes" id="UP000018958"/>
    </source>
</evidence>
<sequence>MRISLWAKDKSQSTGEWSIVHTGNGSAIHNHKPSTDARVHAAHRSRAAQATSEATQQTLQNVIEAQSADIANAKNTARRRILATSTPIEALFEQLNDEGFFYRYTAHAETQCLEYVLWAHHATANLYKFHSDVIVMDCT</sequence>
<proteinExistence type="predicted"/>
<comment type="caution">
    <text evidence="1">The sequence shown here is derived from an EMBL/GenBank/DDBJ whole genome shotgun (WGS) entry which is preliminary data.</text>
</comment>
<gene>
    <name evidence="1" type="ORF">F441_08926</name>
</gene>
<dbReference type="AlphaFoldDB" id="W2X1M3"/>
<evidence type="ECO:0000313" key="1">
    <source>
        <dbReference type="EMBL" id="ETP16457.1"/>
    </source>
</evidence>
<dbReference type="EMBL" id="ANIX01001786">
    <property type="protein sequence ID" value="ETP16457.1"/>
    <property type="molecule type" value="Genomic_DNA"/>
</dbReference>
<dbReference type="OrthoDB" id="127511at2759"/>
<organism evidence="1 2">
    <name type="scientific">Phytophthora nicotianae CJ01A1</name>
    <dbReference type="NCBI Taxonomy" id="1317063"/>
    <lineage>
        <taxon>Eukaryota</taxon>
        <taxon>Sar</taxon>
        <taxon>Stramenopiles</taxon>
        <taxon>Oomycota</taxon>
        <taxon>Peronosporomycetes</taxon>
        <taxon>Peronosporales</taxon>
        <taxon>Peronosporaceae</taxon>
        <taxon>Phytophthora</taxon>
    </lineage>
</organism>